<dbReference type="InterPro" id="IPR008972">
    <property type="entry name" value="Cupredoxin"/>
</dbReference>
<keyword evidence="15" id="KW-1185">Reference proteome</keyword>
<evidence type="ECO:0000256" key="12">
    <source>
        <dbReference type="SAM" id="SignalP"/>
    </source>
</evidence>
<dbReference type="PANTHER" id="PTHR33021:SF253">
    <property type="entry name" value="EARLY NODULIN-LIKE PROTEIN 9"/>
    <property type="match status" value="1"/>
</dbReference>
<dbReference type="InterPro" id="IPR041846">
    <property type="entry name" value="ENL_dom"/>
</dbReference>
<keyword evidence="11" id="KW-1133">Transmembrane helix</keyword>
<evidence type="ECO:0000256" key="6">
    <source>
        <dbReference type="ARBA" id="ARBA00023157"/>
    </source>
</evidence>
<accession>A0ABC8ZTB6</accession>
<dbReference type="Pfam" id="PF02298">
    <property type="entry name" value="Cu_bind_like"/>
    <property type="match status" value="1"/>
</dbReference>
<keyword evidence="4 12" id="KW-0732">Signal</keyword>
<evidence type="ECO:0000256" key="5">
    <source>
        <dbReference type="ARBA" id="ARBA00023136"/>
    </source>
</evidence>
<evidence type="ECO:0000313" key="14">
    <source>
        <dbReference type="EMBL" id="CAL4966874.1"/>
    </source>
</evidence>
<name>A0ABC8ZTB6_9POAL</name>
<feature type="chain" id="PRO_5044804599" description="Phytocyanin domain-containing protein" evidence="12">
    <location>
        <begin position="22"/>
        <end position="265"/>
    </location>
</feature>
<evidence type="ECO:0000256" key="1">
    <source>
        <dbReference type="ARBA" id="ARBA00004609"/>
    </source>
</evidence>
<dbReference type="FunFam" id="2.60.40.420:FF:000066">
    <property type="entry name" value="Early nodulin-like protein 9"/>
    <property type="match status" value="1"/>
</dbReference>
<dbReference type="Gene3D" id="2.60.40.420">
    <property type="entry name" value="Cupredoxins - blue copper proteins"/>
    <property type="match status" value="1"/>
</dbReference>
<evidence type="ECO:0000313" key="15">
    <source>
        <dbReference type="Proteomes" id="UP001497457"/>
    </source>
</evidence>
<comment type="similarity">
    <text evidence="9">Belongs to the early nodulin-like (ENODL) family.</text>
</comment>
<keyword evidence="11" id="KW-0812">Transmembrane</keyword>
<feature type="region of interest" description="Disordered" evidence="10">
    <location>
        <begin position="130"/>
        <end position="243"/>
    </location>
</feature>
<feature type="compositionally biased region" description="Pro residues" evidence="10">
    <location>
        <begin position="176"/>
        <end position="209"/>
    </location>
</feature>
<keyword evidence="6" id="KW-1015">Disulfide bond</keyword>
<evidence type="ECO:0000256" key="4">
    <source>
        <dbReference type="ARBA" id="ARBA00022729"/>
    </source>
</evidence>
<evidence type="ECO:0000256" key="11">
    <source>
        <dbReference type="SAM" id="Phobius"/>
    </source>
</evidence>
<dbReference type="SUPFAM" id="SSF49503">
    <property type="entry name" value="Cupredoxins"/>
    <property type="match status" value="1"/>
</dbReference>
<feature type="transmembrane region" description="Helical" evidence="11">
    <location>
        <begin position="242"/>
        <end position="264"/>
    </location>
</feature>
<dbReference type="PRINTS" id="PR01217">
    <property type="entry name" value="PRICHEXTENSN"/>
</dbReference>
<gene>
    <name evidence="14" type="ORF">URODEC1_LOCUS48036</name>
</gene>
<dbReference type="EMBL" id="OZ075112">
    <property type="protein sequence ID" value="CAL4966874.1"/>
    <property type="molecule type" value="Genomic_DNA"/>
</dbReference>
<dbReference type="GO" id="GO:0005886">
    <property type="term" value="C:plasma membrane"/>
    <property type="evidence" value="ECO:0007669"/>
    <property type="project" value="UniProtKB-SubCell"/>
</dbReference>
<dbReference type="InterPro" id="IPR039391">
    <property type="entry name" value="Phytocyanin-like"/>
</dbReference>
<protein>
    <recommendedName>
        <fullName evidence="13">Phytocyanin domain-containing protein</fullName>
    </recommendedName>
</protein>
<dbReference type="PANTHER" id="PTHR33021">
    <property type="entry name" value="BLUE COPPER PROTEIN"/>
    <property type="match status" value="1"/>
</dbReference>
<keyword evidence="3" id="KW-0336">GPI-anchor</keyword>
<feature type="signal peptide" evidence="12">
    <location>
        <begin position="1"/>
        <end position="21"/>
    </location>
</feature>
<evidence type="ECO:0000256" key="9">
    <source>
        <dbReference type="ARBA" id="ARBA00035011"/>
    </source>
</evidence>
<evidence type="ECO:0000256" key="7">
    <source>
        <dbReference type="ARBA" id="ARBA00023180"/>
    </source>
</evidence>
<organism evidence="14 15">
    <name type="scientific">Urochloa decumbens</name>
    <dbReference type="NCBI Taxonomy" id="240449"/>
    <lineage>
        <taxon>Eukaryota</taxon>
        <taxon>Viridiplantae</taxon>
        <taxon>Streptophyta</taxon>
        <taxon>Embryophyta</taxon>
        <taxon>Tracheophyta</taxon>
        <taxon>Spermatophyta</taxon>
        <taxon>Magnoliopsida</taxon>
        <taxon>Liliopsida</taxon>
        <taxon>Poales</taxon>
        <taxon>Poaceae</taxon>
        <taxon>PACMAD clade</taxon>
        <taxon>Panicoideae</taxon>
        <taxon>Panicodae</taxon>
        <taxon>Paniceae</taxon>
        <taxon>Melinidinae</taxon>
        <taxon>Urochloa</taxon>
    </lineage>
</organism>
<dbReference type="GO" id="GO:0098552">
    <property type="term" value="C:side of membrane"/>
    <property type="evidence" value="ECO:0007669"/>
    <property type="project" value="UniProtKB-KW"/>
</dbReference>
<proteinExistence type="inferred from homology"/>
<feature type="compositionally biased region" description="Pro residues" evidence="10">
    <location>
        <begin position="130"/>
        <end position="148"/>
    </location>
</feature>
<dbReference type="AlphaFoldDB" id="A0ABC8ZTB6"/>
<feature type="compositionally biased region" description="Low complexity" evidence="10">
    <location>
        <begin position="149"/>
        <end position="162"/>
    </location>
</feature>
<keyword evidence="5 11" id="KW-0472">Membrane</keyword>
<keyword evidence="8" id="KW-0449">Lipoprotein</keyword>
<feature type="domain" description="Phytocyanin" evidence="13">
    <location>
        <begin position="22"/>
        <end position="125"/>
    </location>
</feature>
<evidence type="ECO:0000256" key="3">
    <source>
        <dbReference type="ARBA" id="ARBA00022622"/>
    </source>
</evidence>
<evidence type="ECO:0000256" key="8">
    <source>
        <dbReference type="ARBA" id="ARBA00023288"/>
    </source>
</evidence>
<dbReference type="InterPro" id="IPR003245">
    <property type="entry name" value="Phytocyanin_dom"/>
</dbReference>
<evidence type="ECO:0000256" key="10">
    <source>
        <dbReference type="SAM" id="MobiDB-lite"/>
    </source>
</evidence>
<evidence type="ECO:0000259" key="13">
    <source>
        <dbReference type="PROSITE" id="PS51485"/>
    </source>
</evidence>
<dbReference type="Proteomes" id="UP001497457">
    <property type="component" value="Chromosome 2b"/>
</dbReference>
<dbReference type="PROSITE" id="PS51485">
    <property type="entry name" value="PHYTOCYANIN"/>
    <property type="match status" value="1"/>
</dbReference>
<comment type="subcellular location">
    <subcellularLocation>
        <location evidence="1">Cell membrane</location>
        <topology evidence="1">Lipid-anchor</topology>
        <topology evidence="1">GPI-anchor</topology>
    </subcellularLocation>
</comment>
<sequence>MARSLGLRLACFALVAAAASATQFRVGGQNGWSVPDAGFEPYNTWAGRLRFLIGDQLLFVYPKETDSVLLVEPAAYNSCNASSYLKKFDDGNTVFTLDRSGPFFFISGNEANCRANEKLIVVVLADRTPPGAPPTMSPPSPSPMPPSPSSATPPAAAPALSPSSPPPSGGGGAAPLPAPAATPTTSPPSPAPAPSPTATPGSPPPPMAPSPSTTPGTPGGAASPGAEGNTSPPPPSASDRSAAAPAVAGFVGSLGAFIGFAMLAA</sequence>
<evidence type="ECO:0000256" key="2">
    <source>
        <dbReference type="ARBA" id="ARBA00022475"/>
    </source>
</evidence>
<dbReference type="CDD" id="cd11019">
    <property type="entry name" value="OsENODL1_like"/>
    <property type="match status" value="1"/>
</dbReference>
<keyword evidence="2" id="KW-1003">Cell membrane</keyword>
<feature type="compositionally biased region" description="Low complexity" evidence="10">
    <location>
        <begin position="210"/>
        <end position="226"/>
    </location>
</feature>
<reference evidence="14" key="1">
    <citation type="submission" date="2024-10" db="EMBL/GenBank/DDBJ databases">
        <authorList>
            <person name="Ryan C."/>
        </authorList>
    </citation>
    <scope>NUCLEOTIDE SEQUENCE [LARGE SCALE GENOMIC DNA]</scope>
</reference>
<keyword evidence="7" id="KW-0325">Glycoprotein</keyword>